<protein>
    <submittedName>
        <fullName evidence="1">Uncharacterized protein</fullName>
    </submittedName>
</protein>
<comment type="caution">
    <text evidence="1">The sequence shown here is derived from an EMBL/GenBank/DDBJ whole genome shotgun (WGS) entry which is preliminary data.</text>
</comment>
<reference evidence="1 2" key="1">
    <citation type="submission" date="2021-06" db="EMBL/GenBank/DDBJ databases">
        <title>Caerostris extrusa draft genome.</title>
        <authorList>
            <person name="Kono N."/>
            <person name="Arakawa K."/>
        </authorList>
    </citation>
    <scope>NUCLEOTIDE SEQUENCE [LARGE SCALE GENOMIC DNA]</scope>
</reference>
<gene>
    <name evidence="1" type="ORF">CEXT_473621</name>
</gene>
<sequence>MQTIQEEKGVAPLTQRHPFRYHPGVILPPASFGGSRRHTGSLLQTTPRCRASSLSFEFRSEKYRPEPEKLSLSERPLSSGPHYPLVFSMGPAIFDSFFPRRIQLSFGKIGKKKNRLLQNTRYVRSRSESEGALLWQRSRRWGWGVREGGARLLIGWGRVT</sequence>
<dbReference type="AlphaFoldDB" id="A0AAV4RMY4"/>
<name>A0AAV4RMY4_CAEEX</name>
<evidence type="ECO:0000313" key="1">
    <source>
        <dbReference type="EMBL" id="GIY22732.1"/>
    </source>
</evidence>
<keyword evidence="2" id="KW-1185">Reference proteome</keyword>
<proteinExistence type="predicted"/>
<organism evidence="1 2">
    <name type="scientific">Caerostris extrusa</name>
    <name type="common">Bark spider</name>
    <name type="synonym">Caerostris bankana</name>
    <dbReference type="NCBI Taxonomy" id="172846"/>
    <lineage>
        <taxon>Eukaryota</taxon>
        <taxon>Metazoa</taxon>
        <taxon>Ecdysozoa</taxon>
        <taxon>Arthropoda</taxon>
        <taxon>Chelicerata</taxon>
        <taxon>Arachnida</taxon>
        <taxon>Araneae</taxon>
        <taxon>Araneomorphae</taxon>
        <taxon>Entelegynae</taxon>
        <taxon>Araneoidea</taxon>
        <taxon>Araneidae</taxon>
        <taxon>Caerostris</taxon>
    </lineage>
</organism>
<accession>A0AAV4RMY4</accession>
<dbReference type="Proteomes" id="UP001054945">
    <property type="component" value="Unassembled WGS sequence"/>
</dbReference>
<dbReference type="EMBL" id="BPLR01008188">
    <property type="protein sequence ID" value="GIY22732.1"/>
    <property type="molecule type" value="Genomic_DNA"/>
</dbReference>
<evidence type="ECO:0000313" key="2">
    <source>
        <dbReference type="Proteomes" id="UP001054945"/>
    </source>
</evidence>